<dbReference type="CDD" id="cd16922">
    <property type="entry name" value="HATPase_EvgS-ArcB-TorS-like"/>
    <property type="match status" value="1"/>
</dbReference>
<keyword evidence="10" id="KW-0238">DNA-binding</keyword>
<feature type="modified residue" description="4-aspartylphosphate" evidence="12">
    <location>
        <position position="1147"/>
    </location>
</feature>
<dbReference type="PROSITE" id="PS00041">
    <property type="entry name" value="HTH_ARAC_FAMILY_1"/>
    <property type="match status" value="1"/>
</dbReference>
<proteinExistence type="predicted"/>
<dbReference type="Gene3D" id="2.60.40.10">
    <property type="entry name" value="Immunoglobulins"/>
    <property type="match status" value="1"/>
</dbReference>
<keyword evidence="17" id="KW-1185">Reference proteome</keyword>
<evidence type="ECO:0000259" key="15">
    <source>
        <dbReference type="PROSITE" id="PS50110"/>
    </source>
</evidence>
<dbReference type="Gene3D" id="1.10.10.60">
    <property type="entry name" value="Homeodomain-like"/>
    <property type="match status" value="1"/>
</dbReference>
<dbReference type="Gene3D" id="2.130.10.10">
    <property type="entry name" value="YVTN repeat-like/Quinoprotein amine dehydrogenase"/>
    <property type="match status" value="4"/>
</dbReference>
<dbReference type="InterPro" id="IPR011110">
    <property type="entry name" value="Reg_prop"/>
</dbReference>
<dbReference type="InterPro" id="IPR018062">
    <property type="entry name" value="HTH_AraC-typ_CS"/>
</dbReference>
<evidence type="ECO:0000256" key="7">
    <source>
        <dbReference type="ARBA" id="ARBA00022840"/>
    </source>
</evidence>
<dbReference type="Gene3D" id="3.30.565.10">
    <property type="entry name" value="Histidine kinase-like ATPase, C-terminal domain"/>
    <property type="match status" value="1"/>
</dbReference>
<evidence type="ECO:0000256" key="1">
    <source>
        <dbReference type="ARBA" id="ARBA00000085"/>
    </source>
</evidence>
<dbReference type="PANTHER" id="PTHR43547">
    <property type="entry name" value="TWO-COMPONENT HISTIDINE KINASE"/>
    <property type="match status" value="1"/>
</dbReference>
<dbReference type="FunFam" id="1.10.287.130:FF:000045">
    <property type="entry name" value="Two-component system sensor histidine kinase/response regulator"/>
    <property type="match status" value="1"/>
</dbReference>
<evidence type="ECO:0000259" key="14">
    <source>
        <dbReference type="PROSITE" id="PS50109"/>
    </source>
</evidence>
<dbReference type="InterPro" id="IPR003661">
    <property type="entry name" value="HisK_dim/P_dom"/>
</dbReference>
<evidence type="ECO:0000256" key="2">
    <source>
        <dbReference type="ARBA" id="ARBA00012438"/>
    </source>
</evidence>
<dbReference type="GO" id="GO:0043565">
    <property type="term" value="F:sequence-specific DNA binding"/>
    <property type="evidence" value="ECO:0007669"/>
    <property type="project" value="InterPro"/>
</dbReference>
<gene>
    <name evidence="16" type="ORF">GXP67_35790</name>
</gene>
<dbReference type="SUPFAM" id="SSF50998">
    <property type="entry name" value="Quinoprotein alcohol dehydrogenase-like"/>
    <property type="match status" value="1"/>
</dbReference>
<evidence type="ECO:0000256" key="3">
    <source>
        <dbReference type="ARBA" id="ARBA00022553"/>
    </source>
</evidence>
<dbReference type="InterPro" id="IPR005467">
    <property type="entry name" value="His_kinase_dom"/>
</dbReference>
<dbReference type="InterPro" id="IPR001789">
    <property type="entry name" value="Sig_transdc_resp-reg_receiver"/>
</dbReference>
<dbReference type="Pfam" id="PF07495">
    <property type="entry name" value="Y_Y_Y"/>
    <property type="match status" value="1"/>
</dbReference>
<dbReference type="PRINTS" id="PR00344">
    <property type="entry name" value="BCTRLSENSOR"/>
</dbReference>
<keyword evidence="3 12" id="KW-0597">Phosphoprotein</keyword>
<dbReference type="KEGG" id="rhoz:GXP67_35790"/>
<dbReference type="CDD" id="cd17574">
    <property type="entry name" value="REC_OmpR"/>
    <property type="match status" value="1"/>
</dbReference>
<dbReference type="GO" id="GO:0003700">
    <property type="term" value="F:DNA-binding transcription factor activity"/>
    <property type="evidence" value="ECO:0007669"/>
    <property type="project" value="InterPro"/>
</dbReference>
<keyword evidence="4" id="KW-0808">Transferase</keyword>
<dbReference type="FunFam" id="3.30.565.10:FF:000037">
    <property type="entry name" value="Hybrid sensor histidine kinase/response regulator"/>
    <property type="match status" value="1"/>
</dbReference>
<keyword evidence="11" id="KW-0804">Transcription</keyword>
<dbReference type="SMART" id="SM00342">
    <property type="entry name" value="HTH_ARAC"/>
    <property type="match status" value="1"/>
</dbReference>
<dbReference type="InterPro" id="IPR011006">
    <property type="entry name" value="CheY-like_superfamily"/>
</dbReference>
<sequence length="1357" mass="154431">MLISVSYAQNQDIKFDHITSEQGLSHGTVYSIIQDKEGFMWFGTRDGLNKYNGYDFVVYDHDPDKPGSISDNLIRSIYEDRSGKLWIATKNGLNVFDKSTETFKVFVHDTTNQYSISDNDIQYVYQDRAGLMWIGTTRGLNKYDPATNRFTLFMHNPSAVKHWTENTINIIYEDKLGNLWVGTTKGLSHFDRKTEKFTRYLHKTATADNSKFAGSVNAICEDRTGILWVGSMGDGVKQFDRVNKTYTVFKHDYADENSLSDNIILSLREDSFGNIWVGTQHGGLNKYDRQSGKFIRYKHLSSSPASLSDNSVMCVYEDSFKVLWVACFRGGVNKTDLLKKKIAAVEYNTTDPKGLRDSYIYSLYADASSNIWIGNRIGLDKLDRKTGKITQYSYSAAIPKNLSTNTAHSIIEDRDGNLWVALSASVKRINISTGQVTNFEYKEGDTTSLPFPYANVVYEDTKGRIWIGTRDGLALFNKNTETFKTYRLNVITKTQFNVDYIAEDQNGILWLATSSDGLNRFDPATGEFVSYYSVASEQSMNYIYKSSKGVMWVCSASGGIYQFNPQNGKYTPAQGPKELSRMVIHGILEDNSGNLWLVSRKGGLFKYDPAAKTLRNYDVHDGLLSNEFNRAFCKDSKGYMYFGSNSGLNILHPDSLLTNPYAPLVRISGFKVMEKPRSIQTGEPIVLPYNENFFSFDFVGLNYSLPEENTYAYKLEGLDEDWITAGTRRYAPYTNLDPGDYTFRVKSANYDGVWNNEGMAVKITITPPFWKTIYAYIIYVVAGIAILYYGKEYFVGRERLKHNLKLKSLESEKLHELDQMKSRFFANVSHELRTPLTLIINPLETMLAEKTSESHTYAYFHLMLRNARRLLQLINQLLDISKLEAGGMRLENEVGELMAFVKAHFFSFDSLAAHRQIKLNFHHNPGSLWVKFDKDKIEKVVTNLFSNAMKFTPRGGEISVNISVEPIQNSKSKLRKVLVTVRDTGIGIEADKLEKIFDRFYQIDSSHTRNYEGTGIGLSLTKELISLYGGNIRVESEPGKGSCFFVELTLEEVSQQESIDGSLQTHNEELVARLSDHSLTDGSYSLEELPNQLDESLPLLLIVEDHADLSSYIRNTFIEKYRVVHASNGKEGLDKAQELIPDLIISDWMMPQMTGMELCRKLKTDERTSHIPVIMLTARASMQDKLVGLENGADVYLTKPFNTEELIAQVKNLILQRRRLRERFSKTAMLVDSSKDSNKIEYSSTDEKFLKKVFSILEKSYESTDFNVEVLEEQLNMSHTQLYRKLKALTDQPPVELVRDFRLRKAAILIASKQETVSQVAYKVGFSNLSYFTKSFRKLYGVPPSEYGVKDDKLGQD</sequence>
<evidence type="ECO:0000256" key="6">
    <source>
        <dbReference type="ARBA" id="ARBA00022777"/>
    </source>
</evidence>
<keyword evidence="5" id="KW-0547">Nucleotide-binding</keyword>
<feature type="domain" description="Response regulatory" evidence="15">
    <location>
        <begin position="1099"/>
        <end position="1214"/>
    </location>
</feature>
<evidence type="ECO:0000256" key="10">
    <source>
        <dbReference type="ARBA" id="ARBA00023125"/>
    </source>
</evidence>
<dbReference type="Pfam" id="PF02518">
    <property type="entry name" value="HATPase_c"/>
    <property type="match status" value="1"/>
</dbReference>
<dbReference type="EC" id="2.7.13.3" evidence="2"/>
<accession>A0A6C0GV13</accession>
<evidence type="ECO:0000256" key="5">
    <source>
        <dbReference type="ARBA" id="ARBA00022741"/>
    </source>
</evidence>
<evidence type="ECO:0000256" key="4">
    <source>
        <dbReference type="ARBA" id="ARBA00022679"/>
    </source>
</evidence>
<dbReference type="Pfam" id="PF07494">
    <property type="entry name" value="Reg_prop"/>
    <property type="match status" value="8"/>
</dbReference>
<dbReference type="SMART" id="SM00388">
    <property type="entry name" value="HisKA"/>
    <property type="match status" value="1"/>
</dbReference>
<dbReference type="InterPro" id="IPR036097">
    <property type="entry name" value="HisK_dim/P_sf"/>
</dbReference>
<dbReference type="SUPFAM" id="SSF52172">
    <property type="entry name" value="CheY-like"/>
    <property type="match status" value="1"/>
</dbReference>
<evidence type="ECO:0000256" key="11">
    <source>
        <dbReference type="ARBA" id="ARBA00023163"/>
    </source>
</evidence>
<dbReference type="InterPro" id="IPR003594">
    <property type="entry name" value="HATPase_dom"/>
</dbReference>
<reference evidence="16 17" key="1">
    <citation type="submission" date="2020-01" db="EMBL/GenBank/DDBJ databases">
        <authorList>
            <person name="Kim M.K."/>
        </authorList>
    </citation>
    <scope>NUCLEOTIDE SEQUENCE [LARGE SCALE GENOMIC DNA]</scope>
    <source>
        <strain evidence="16 17">172606-1</strain>
    </source>
</reference>
<comment type="catalytic activity">
    <reaction evidence="1">
        <text>ATP + protein L-histidine = ADP + protein N-phospho-L-histidine.</text>
        <dbReference type="EC" id="2.7.13.3"/>
    </reaction>
</comment>
<dbReference type="InterPro" id="IPR009057">
    <property type="entry name" value="Homeodomain-like_sf"/>
</dbReference>
<dbReference type="SMART" id="SM00387">
    <property type="entry name" value="HATPase_c"/>
    <property type="match status" value="1"/>
</dbReference>
<evidence type="ECO:0000313" key="17">
    <source>
        <dbReference type="Proteomes" id="UP000480178"/>
    </source>
</evidence>
<dbReference type="SUPFAM" id="SSF55874">
    <property type="entry name" value="ATPase domain of HSP90 chaperone/DNA topoisomerase II/histidine kinase"/>
    <property type="match status" value="1"/>
</dbReference>
<dbReference type="InterPro" id="IPR018060">
    <property type="entry name" value="HTH_AraC"/>
</dbReference>
<dbReference type="InterPro" id="IPR011123">
    <property type="entry name" value="Y_Y_Y"/>
</dbReference>
<dbReference type="SMART" id="SM00448">
    <property type="entry name" value="REC"/>
    <property type="match status" value="1"/>
</dbReference>
<evidence type="ECO:0000256" key="8">
    <source>
        <dbReference type="ARBA" id="ARBA00023012"/>
    </source>
</evidence>
<dbReference type="RefSeq" id="WP_162447587.1">
    <property type="nucleotide sequence ID" value="NZ_CP048222.1"/>
</dbReference>
<dbReference type="InterPro" id="IPR004358">
    <property type="entry name" value="Sig_transdc_His_kin-like_C"/>
</dbReference>
<keyword evidence="7" id="KW-0067">ATP-binding</keyword>
<dbReference type="InterPro" id="IPR036890">
    <property type="entry name" value="HATPase_C_sf"/>
</dbReference>
<dbReference type="InterPro" id="IPR013783">
    <property type="entry name" value="Ig-like_fold"/>
</dbReference>
<dbReference type="GO" id="GO:0005524">
    <property type="term" value="F:ATP binding"/>
    <property type="evidence" value="ECO:0007669"/>
    <property type="project" value="UniProtKB-KW"/>
</dbReference>
<dbReference type="PROSITE" id="PS50110">
    <property type="entry name" value="RESPONSE_REGULATORY"/>
    <property type="match status" value="1"/>
</dbReference>
<evidence type="ECO:0000256" key="9">
    <source>
        <dbReference type="ARBA" id="ARBA00023015"/>
    </source>
</evidence>
<keyword evidence="9" id="KW-0805">Transcription regulation</keyword>
<dbReference type="EMBL" id="CP048222">
    <property type="protein sequence ID" value="QHT71654.1"/>
    <property type="molecule type" value="Genomic_DNA"/>
</dbReference>
<organism evidence="16 17">
    <name type="scientific">Rhodocytophaga rosea</name>
    <dbReference type="NCBI Taxonomy" id="2704465"/>
    <lineage>
        <taxon>Bacteria</taxon>
        <taxon>Pseudomonadati</taxon>
        <taxon>Bacteroidota</taxon>
        <taxon>Cytophagia</taxon>
        <taxon>Cytophagales</taxon>
        <taxon>Rhodocytophagaceae</taxon>
        <taxon>Rhodocytophaga</taxon>
    </lineage>
</organism>
<dbReference type="Pfam" id="PF00072">
    <property type="entry name" value="Response_reg"/>
    <property type="match status" value="1"/>
</dbReference>
<protein>
    <recommendedName>
        <fullName evidence="2">histidine kinase</fullName>
        <ecNumber evidence="2">2.7.13.3</ecNumber>
    </recommendedName>
</protein>
<dbReference type="GO" id="GO:0000155">
    <property type="term" value="F:phosphorelay sensor kinase activity"/>
    <property type="evidence" value="ECO:0007669"/>
    <property type="project" value="InterPro"/>
</dbReference>
<dbReference type="PANTHER" id="PTHR43547:SF2">
    <property type="entry name" value="HYBRID SIGNAL TRANSDUCTION HISTIDINE KINASE C"/>
    <property type="match status" value="1"/>
</dbReference>
<dbReference type="Gene3D" id="3.40.50.2300">
    <property type="match status" value="1"/>
</dbReference>
<dbReference type="Pfam" id="PF12833">
    <property type="entry name" value="HTH_18"/>
    <property type="match status" value="1"/>
</dbReference>
<dbReference type="SUPFAM" id="SSF46689">
    <property type="entry name" value="Homeodomain-like"/>
    <property type="match status" value="1"/>
</dbReference>
<dbReference type="Pfam" id="PF00512">
    <property type="entry name" value="HisKA"/>
    <property type="match status" value="1"/>
</dbReference>
<dbReference type="InterPro" id="IPR015943">
    <property type="entry name" value="WD40/YVTN_repeat-like_dom_sf"/>
</dbReference>
<dbReference type="Gene3D" id="1.10.287.130">
    <property type="match status" value="1"/>
</dbReference>
<keyword evidence="8" id="KW-0902">Two-component regulatory system</keyword>
<evidence type="ECO:0000313" key="16">
    <source>
        <dbReference type="EMBL" id="QHT71654.1"/>
    </source>
</evidence>
<dbReference type="CDD" id="cd00082">
    <property type="entry name" value="HisKA"/>
    <property type="match status" value="1"/>
</dbReference>
<name>A0A6C0GV13_9BACT</name>
<dbReference type="Proteomes" id="UP000480178">
    <property type="component" value="Chromosome"/>
</dbReference>
<feature type="domain" description="Histidine kinase" evidence="14">
    <location>
        <begin position="827"/>
        <end position="1052"/>
    </location>
</feature>
<feature type="domain" description="HTH araC/xylS-type" evidence="13">
    <location>
        <begin position="1251"/>
        <end position="1350"/>
    </location>
</feature>
<dbReference type="PROSITE" id="PS50109">
    <property type="entry name" value="HIS_KIN"/>
    <property type="match status" value="1"/>
</dbReference>
<keyword evidence="6" id="KW-0418">Kinase</keyword>
<dbReference type="SUPFAM" id="SSF47384">
    <property type="entry name" value="Homodimeric domain of signal transducing histidine kinase"/>
    <property type="match status" value="1"/>
</dbReference>
<evidence type="ECO:0000256" key="12">
    <source>
        <dbReference type="PROSITE-ProRule" id="PRU00169"/>
    </source>
</evidence>
<dbReference type="InterPro" id="IPR011047">
    <property type="entry name" value="Quinoprotein_ADH-like_sf"/>
</dbReference>
<dbReference type="SUPFAM" id="SSF63829">
    <property type="entry name" value="Calcium-dependent phosphotriesterase"/>
    <property type="match status" value="1"/>
</dbReference>
<dbReference type="PROSITE" id="PS01124">
    <property type="entry name" value="HTH_ARAC_FAMILY_2"/>
    <property type="match status" value="1"/>
</dbReference>
<evidence type="ECO:0000259" key="13">
    <source>
        <dbReference type="PROSITE" id="PS01124"/>
    </source>
</evidence>